<gene>
    <name evidence="3" type="ORF">ACFSNC_02545</name>
</gene>
<dbReference type="InterPro" id="IPR036866">
    <property type="entry name" value="RibonucZ/Hydroxyglut_hydro"/>
</dbReference>
<dbReference type="SUPFAM" id="SSF56281">
    <property type="entry name" value="Metallo-hydrolase/oxidoreductase"/>
    <property type="match status" value="1"/>
</dbReference>
<evidence type="ECO:0000259" key="2">
    <source>
        <dbReference type="SMART" id="SM00849"/>
    </source>
</evidence>
<evidence type="ECO:0000313" key="3">
    <source>
        <dbReference type="EMBL" id="MFD2139272.1"/>
    </source>
</evidence>
<dbReference type="Proteomes" id="UP001597299">
    <property type="component" value="Unassembled WGS sequence"/>
</dbReference>
<accession>A0ABW4YT29</accession>
<dbReference type="RefSeq" id="WP_213354283.1">
    <property type="nucleotide sequence ID" value="NZ_JAHBGB010000041.1"/>
</dbReference>
<dbReference type="InterPro" id="IPR001279">
    <property type="entry name" value="Metallo-B-lactamas"/>
</dbReference>
<keyword evidence="4" id="KW-1185">Reference proteome</keyword>
<dbReference type="EMBL" id="JBHUHD010000001">
    <property type="protein sequence ID" value="MFD2139272.1"/>
    <property type="molecule type" value="Genomic_DNA"/>
</dbReference>
<dbReference type="PANTHER" id="PTHR42951">
    <property type="entry name" value="METALLO-BETA-LACTAMASE DOMAIN-CONTAINING"/>
    <property type="match status" value="1"/>
</dbReference>
<reference evidence="4" key="1">
    <citation type="journal article" date="2019" name="Int. J. Syst. Evol. Microbiol.">
        <title>The Global Catalogue of Microorganisms (GCM) 10K type strain sequencing project: providing services to taxonomists for standard genome sequencing and annotation.</title>
        <authorList>
            <consortium name="The Broad Institute Genomics Platform"/>
            <consortium name="The Broad Institute Genome Sequencing Center for Infectious Disease"/>
            <person name="Wu L."/>
            <person name="Ma J."/>
        </authorList>
    </citation>
    <scope>NUCLEOTIDE SEQUENCE [LARGE SCALE GENOMIC DNA]</scope>
    <source>
        <strain evidence="4">CCM 7435</strain>
    </source>
</reference>
<dbReference type="InterPro" id="IPR050855">
    <property type="entry name" value="NDM-1-like"/>
</dbReference>
<sequence>MPASRPTLLPLGSTLRVLRPHPHLYAFYDGRIDGARAHSAAPNWLDDGAYALGVCVYAVVDGSEALLYDTHISLTHARLMRRTLEEAGVTSIRVVLSHWHDDHVAGNEVFADCEIIALEATEKALVAHRAALEGGEPPIRPLVMPNRIIAGPAVLTVGRLQVKLEPAEIHSHDGLILLLPELGLMLAGDTLEEPITYVAEPERLAVHVGELERIKAWGYPRILPNHGAPDIIAAGGYGEGLIDATIRYVKKLLRLHVDMALADQDLSTFIAGDLADGVLGYFAPYEQVHADNVKKVLAVR</sequence>
<comment type="similarity">
    <text evidence="1">Belongs to the metallo-beta-lactamase superfamily. Class-B beta-lactamase family.</text>
</comment>
<name>A0ABW4YT29_9HYPH</name>
<proteinExistence type="inferred from homology"/>
<evidence type="ECO:0000313" key="4">
    <source>
        <dbReference type="Proteomes" id="UP001597299"/>
    </source>
</evidence>
<dbReference type="Gene3D" id="3.60.15.10">
    <property type="entry name" value="Ribonuclease Z/Hydroxyacylglutathione hydrolase-like"/>
    <property type="match status" value="1"/>
</dbReference>
<organism evidence="3 4">
    <name type="scientific">Ancylobacter oerskovii</name>
    <dbReference type="NCBI Taxonomy" id="459519"/>
    <lineage>
        <taxon>Bacteria</taxon>
        <taxon>Pseudomonadati</taxon>
        <taxon>Pseudomonadota</taxon>
        <taxon>Alphaproteobacteria</taxon>
        <taxon>Hyphomicrobiales</taxon>
        <taxon>Xanthobacteraceae</taxon>
        <taxon>Ancylobacter</taxon>
    </lineage>
</organism>
<evidence type="ECO:0000256" key="1">
    <source>
        <dbReference type="ARBA" id="ARBA00005250"/>
    </source>
</evidence>
<comment type="caution">
    <text evidence="3">The sequence shown here is derived from an EMBL/GenBank/DDBJ whole genome shotgun (WGS) entry which is preliminary data.</text>
</comment>
<dbReference type="Pfam" id="PF00753">
    <property type="entry name" value="Lactamase_B"/>
    <property type="match status" value="1"/>
</dbReference>
<dbReference type="SMART" id="SM00849">
    <property type="entry name" value="Lactamase_B"/>
    <property type="match status" value="1"/>
</dbReference>
<feature type="domain" description="Metallo-beta-lactamase" evidence="2">
    <location>
        <begin position="53"/>
        <end position="226"/>
    </location>
</feature>
<protein>
    <submittedName>
        <fullName evidence="3">MBL fold metallo-hydrolase</fullName>
    </submittedName>
</protein>
<dbReference type="PANTHER" id="PTHR42951:SF4">
    <property type="entry name" value="ACYL-COENZYME A THIOESTERASE MBLAC2"/>
    <property type="match status" value="1"/>
</dbReference>